<name>A0A9P8VLC3_9PEZI</name>
<evidence type="ECO:0000313" key="1">
    <source>
        <dbReference type="EMBL" id="KAH6695286.1"/>
    </source>
</evidence>
<keyword evidence="2" id="KW-1185">Reference proteome</keyword>
<gene>
    <name evidence="1" type="ORF">F5X68DRAFT_198198</name>
</gene>
<protein>
    <submittedName>
        <fullName evidence="1">Uncharacterized protein</fullName>
    </submittedName>
</protein>
<dbReference type="OrthoDB" id="4491390at2759"/>
<dbReference type="EMBL" id="JAGSXJ010000002">
    <property type="protein sequence ID" value="KAH6695286.1"/>
    <property type="molecule type" value="Genomic_DNA"/>
</dbReference>
<reference evidence="1" key="1">
    <citation type="journal article" date="2021" name="Nat. Commun.">
        <title>Genetic determinants of endophytism in the Arabidopsis root mycobiome.</title>
        <authorList>
            <person name="Mesny F."/>
            <person name="Miyauchi S."/>
            <person name="Thiergart T."/>
            <person name="Pickel B."/>
            <person name="Atanasova L."/>
            <person name="Karlsson M."/>
            <person name="Huettel B."/>
            <person name="Barry K.W."/>
            <person name="Haridas S."/>
            <person name="Chen C."/>
            <person name="Bauer D."/>
            <person name="Andreopoulos W."/>
            <person name="Pangilinan J."/>
            <person name="LaButti K."/>
            <person name="Riley R."/>
            <person name="Lipzen A."/>
            <person name="Clum A."/>
            <person name="Drula E."/>
            <person name="Henrissat B."/>
            <person name="Kohler A."/>
            <person name="Grigoriev I.V."/>
            <person name="Martin F.M."/>
            <person name="Hacquard S."/>
        </authorList>
    </citation>
    <scope>NUCLEOTIDE SEQUENCE</scope>
    <source>
        <strain evidence="1">MPI-SDFR-AT-0117</strain>
    </source>
</reference>
<sequence length="200" mass="22139">MLVEGRYEEACASWERIAQEVDDLEELVARWMATGTTSLRDPGPITDYFLNTWRCARIKLHHSTILLSNIVQYGPVLSPVAHAVLQRRRQLALVLIATTAQDILDSVPMSLGGRNKELTSDLHAAWFEGMRLIWPLTTLYTVRTIPVDIRVVARAALISVGTERGILQALRSRPGPMPYVPEALVGIPMDDVASKSPGKG</sequence>
<proteinExistence type="predicted"/>
<dbReference type="Proteomes" id="UP000770015">
    <property type="component" value="Unassembled WGS sequence"/>
</dbReference>
<organism evidence="1 2">
    <name type="scientific">Plectosphaerella plurivora</name>
    <dbReference type="NCBI Taxonomy" id="936078"/>
    <lineage>
        <taxon>Eukaryota</taxon>
        <taxon>Fungi</taxon>
        <taxon>Dikarya</taxon>
        <taxon>Ascomycota</taxon>
        <taxon>Pezizomycotina</taxon>
        <taxon>Sordariomycetes</taxon>
        <taxon>Hypocreomycetidae</taxon>
        <taxon>Glomerellales</taxon>
        <taxon>Plectosphaerellaceae</taxon>
        <taxon>Plectosphaerella</taxon>
    </lineage>
</organism>
<evidence type="ECO:0000313" key="2">
    <source>
        <dbReference type="Proteomes" id="UP000770015"/>
    </source>
</evidence>
<accession>A0A9P8VLC3</accession>
<dbReference type="AlphaFoldDB" id="A0A9P8VLC3"/>
<comment type="caution">
    <text evidence="1">The sequence shown here is derived from an EMBL/GenBank/DDBJ whole genome shotgun (WGS) entry which is preliminary data.</text>
</comment>